<dbReference type="Proteomes" id="UP000066284">
    <property type="component" value="Chromosome 1"/>
</dbReference>
<protein>
    <submittedName>
        <fullName evidence="1">Uncharacterized protein</fullName>
    </submittedName>
</protein>
<dbReference type="KEGG" id="nio:NITINOP_3319"/>
<sequence>MVVPVLMALVGRFSLSLKGGKFGLTGVGGRFPKAPSIAGTPLSSRWGHFFRYTFSPTFSWRFGTATLPSVEAMMIVLPEAEGPNSLERSTLIVRMVPSTVISTFFMAGSFHKRAS</sequence>
<reference evidence="2" key="1">
    <citation type="submission" date="2015-09" db="EMBL/GenBank/DDBJ databases">
        <authorList>
            <person name="Daims H."/>
        </authorList>
    </citation>
    <scope>NUCLEOTIDE SEQUENCE [LARGE SCALE GENOMIC DNA]</scope>
</reference>
<dbReference type="EMBL" id="LN885086">
    <property type="protein sequence ID" value="CUQ68291.1"/>
    <property type="molecule type" value="Genomic_DNA"/>
</dbReference>
<evidence type="ECO:0000313" key="2">
    <source>
        <dbReference type="Proteomes" id="UP000066284"/>
    </source>
</evidence>
<gene>
    <name evidence="1" type="ORF">NITINOP_3319</name>
</gene>
<accession>A0A0S4KV48</accession>
<proteinExistence type="predicted"/>
<keyword evidence="2" id="KW-1185">Reference proteome</keyword>
<evidence type="ECO:0000313" key="1">
    <source>
        <dbReference type="EMBL" id="CUQ68291.1"/>
    </source>
</evidence>
<dbReference type="AlphaFoldDB" id="A0A0S4KV48"/>
<name>A0A0S4KV48_9BACT</name>
<organism evidence="1 2">
    <name type="scientific">Candidatus Nitrospira inopinata</name>
    <dbReference type="NCBI Taxonomy" id="1715989"/>
    <lineage>
        <taxon>Bacteria</taxon>
        <taxon>Pseudomonadati</taxon>
        <taxon>Nitrospirota</taxon>
        <taxon>Nitrospiria</taxon>
        <taxon>Nitrospirales</taxon>
        <taxon>Nitrospiraceae</taxon>
        <taxon>Nitrospira</taxon>
    </lineage>
</organism>